<keyword evidence="2" id="KW-0678">Repressor</keyword>
<dbReference type="PANTHER" id="PTHR46541">
    <property type="entry name" value="ZINC FINGER PROTEIN AEBP2"/>
    <property type="match status" value="1"/>
</dbReference>
<keyword evidence="9" id="KW-0539">Nucleus</keyword>
<comment type="subcellular location">
    <subcellularLocation>
        <location evidence="1">Nucleus</location>
    </subcellularLocation>
</comment>
<evidence type="ECO:0000256" key="8">
    <source>
        <dbReference type="ARBA" id="ARBA00023163"/>
    </source>
</evidence>
<evidence type="ECO:0000256" key="4">
    <source>
        <dbReference type="ARBA" id="ARBA00022737"/>
    </source>
</evidence>
<proteinExistence type="predicted"/>
<keyword evidence="8" id="KW-0804">Transcription</keyword>
<organism evidence="11">
    <name type="scientific">Pongo abelii</name>
    <name type="common">Sumatran orangutan</name>
    <name type="synonym">Pongo pygmaeus abelii</name>
    <dbReference type="NCBI Taxonomy" id="9601"/>
    <lineage>
        <taxon>Eukaryota</taxon>
        <taxon>Metazoa</taxon>
        <taxon>Chordata</taxon>
        <taxon>Craniata</taxon>
        <taxon>Vertebrata</taxon>
        <taxon>Euteleostomi</taxon>
        <taxon>Mammalia</taxon>
        <taxon>Eutheria</taxon>
        <taxon>Euarchontoglires</taxon>
        <taxon>Primates</taxon>
        <taxon>Haplorrhini</taxon>
        <taxon>Catarrhini</taxon>
        <taxon>Hominidae</taxon>
        <taxon>Pongo</taxon>
    </lineage>
</organism>
<feature type="domain" description="AEBP2-like C-terminal SH3" evidence="10">
    <location>
        <begin position="1"/>
        <end position="94"/>
    </location>
</feature>
<keyword evidence="4" id="KW-0677">Repeat</keyword>
<dbReference type="EMBL" id="NDHI03003530">
    <property type="protein sequence ID" value="PNJ26986.1"/>
    <property type="molecule type" value="Genomic_DNA"/>
</dbReference>
<name>A0A2J8T1Z1_PONAB</name>
<evidence type="ECO:0000256" key="2">
    <source>
        <dbReference type="ARBA" id="ARBA00022491"/>
    </source>
</evidence>
<dbReference type="AlphaFoldDB" id="A0A2J8T1Z1"/>
<dbReference type="InterPro" id="IPR052130">
    <property type="entry name" value="AEBP2/jing_C2H2-ZnF"/>
</dbReference>
<accession>A0A2J8T1Z1</accession>
<comment type="caution">
    <text evidence="11">The sequence shown here is derived from an EMBL/GenBank/DDBJ whole genome shotgun (WGS) entry which is preliminary data.</text>
</comment>
<sequence>LDAIRHRAICFNLSAHIESLGKGHSVVFHSTVIAKRKEDSGKIKLLLHWMPEDILPDVWVNESERHQLKTKVVHLSKLPKDTALLLDPNIYRTMPQKRLKRWSFTLVAQAGVQWRDLGSPQPPPPGFKRFFCLSFLSSWD</sequence>
<evidence type="ECO:0000256" key="1">
    <source>
        <dbReference type="ARBA" id="ARBA00004123"/>
    </source>
</evidence>
<reference evidence="11" key="1">
    <citation type="submission" date="2017-12" db="EMBL/GenBank/DDBJ databases">
        <title>High-resolution comparative analysis of great ape genomes.</title>
        <authorList>
            <person name="Pollen A."/>
            <person name="Hastie A."/>
            <person name="Hormozdiari F."/>
            <person name="Dougherty M."/>
            <person name="Liu R."/>
            <person name="Chaisson M."/>
            <person name="Hoppe E."/>
            <person name="Hill C."/>
            <person name="Pang A."/>
            <person name="Hillier L."/>
            <person name="Baker C."/>
            <person name="Armstrong J."/>
            <person name="Shendure J."/>
            <person name="Paten B."/>
            <person name="Wilson R."/>
            <person name="Chao H."/>
            <person name="Schneider V."/>
            <person name="Ventura M."/>
            <person name="Kronenberg Z."/>
            <person name="Murali S."/>
            <person name="Gordon D."/>
            <person name="Cantsilieris S."/>
            <person name="Munson K."/>
            <person name="Nelson B."/>
            <person name="Raja A."/>
            <person name="Underwood J."/>
            <person name="Diekhans M."/>
            <person name="Fiddes I."/>
            <person name="Haussler D."/>
            <person name="Eichler E."/>
        </authorList>
    </citation>
    <scope>NUCLEOTIDE SEQUENCE [LARGE SCALE GENOMIC DNA]</scope>
    <source>
        <strain evidence="11">Susie</strain>
    </source>
</reference>
<dbReference type="PANTHER" id="PTHR46541:SF1">
    <property type="entry name" value="ZINC FINGER PROTEIN AEBP2"/>
    <property type="match status" value="1"/>
</dbReference>
<keyword evidence="3" id="KW-0479">Metal-binding</keyword>
<evidence type="ECO:0000259" key="10">
    <source>
        <dbReference type="Pfam" id="PF26014"/>
    </source>
</evidence>
<evidence type="ECO:0000256" key="9">
    <source>
        <dbReference type="ARBA" id="ARBA00023242"/>
    </source>
</evidence>
<dbReference type="GO" id="GO:0006357">
    <property type="term" value="P:regulation of transcription by RNA polymerase II"/>
    <property type="evidence" value="ECO:0007669"/>
    <property type="project" value="TreeGrafter"/>
</dbReference>
<protein>
    <submittedName>
        <fullName evidence="11">AEBP2 isoform 7</fullName>
    </submittedName>
</protein>
<dbReference type="InterPro" id="IPR059034">
    <property type="entry name" value="SH3_AEBP2_C"/>
</dbReference>
<evidence type="ECO:0000313" key="11">
    <source>
        <dbReference type="EMBL" id="PNJ26986.1"/>
    </source>
</evidence>
<evidence type="ECO:0000256" key="5">
    <source>
        <dbReference type="ARBA" id="ARBA00022771"/>
    </source>
</evidence>
<evidence type="ECO:0000256" key="7">
    <source>
        <dbReference type="ARBA" id="ARBA00023015"/>
    </source>
</evidence>
<evidence type="ECO:0000256" key="6">
    <source>
        <dbReference type="ARBA" id="ARBA00022833"/>
    </source>
</evidence>
<feature type="non-terminal residue" evidence="11">
    <location>
        <position position="1"/>
    </location>
</feature>
<dbReference type="GO" id="GO:0008270">
    <property type="term" value="F:zinc ion binding"/>
    <property type="evidence" value="ECO:0007669"/>
    <property type="project" value="UniProtKB-KW"/>
</dbReference>
<gene>
    <name evidence="11" type="ORF">CR201_G0038643</name>
</gene>
<dbReference type="Pfam" id="PF26014">
    <property type="entry name" value="SH3_AEBP2_C"/>
    <property type="match status" value="1"/>
</dbReference>
<keyword evidence="5" id="KW-0863">Zinc-finger</keyword>
<keyword evidence="7" id="KW-0805">Transcription regulation</keyword>
<evidence type="ECO:0000256" key="3">
    <source>
        <dbReference type="ARBA" id="ARBA00022723"/>
    </source>
</evidence>
<dbReference type="GO" id="GO:0035098">
    <property type="term" value="C:ESC/E(Z) complex"/>
    <property type="evidence" value="ECO:0007669"/>
    <property type="project" value="TreeGrafter"/>
</dbReference>
<keyword evidence="6" id="KW-0862">Zinc</keyword>